<keyword evidence="3" id="KW-1185">Reference proteome</keyword>
<reference evidence="2 3" key="1">
    <citation type="journal article" date="2012" name="Genome Biol.">
        <title>Genome and low-iron response of an oceanic diatom adapted to chronic iron limitation.</title>
        <authorList>
            <person name="Lommer M."/>
            <person name="Specht M."/>
            <person name="Roy A.S."/>
            <person name="Kraemer L."/>
            <person name="Andreson R."/>
            <person name="Gutowska M.A."/>
            <person name="Wolf J."/>
            <person name="Bergner S.V."/>
            <person name="Schilhabel M.B."/>
            <person name="Klostermeier U.C."/>
            <person name="Beiko R.G."/>
            <person name="Rosenstiel P."/>
            <person name="Hippler M."/>
            <person name="Laroche J."/>
        </authorList>
    </citation>
    <scope>NUCLEOTIDE SEQUENCE [LARGE SCALE GENOMIC DNA]</scope>
    <source>
        <strain evidence="2 3">CCMP1005</strain>
    </source>
</reference>
<accession>K0T746</accession>
<feature type="non-terminal residue" evidence="2">
    <location>
        <position position="298"/>
    </location>
</feature>
<evidence type="ECO:0000313" key="2">
    <source>
        <dbReference type="EMBL" id="EJK72934.1"/>
    </source>
</evidence>
<comment type="caution">
    <text evidence="2">The sequence shown here is derived from an EMBL/GenBank/DDBJ whole genome shotgun (WGS) entry which is preliminary data.</text>
</comment>
<gene>
    <name evidence="2" type="ORF">THAOC_05485</name>
</gene>
<evidence type="ECO:0000313" key="3">
    <source>
        <dbReference type="Proteomes" id="UP000266841"/>
    </source>
</evidence>
<feature type="region of interest" description="Disordered" evidence="1">
    <location>
        <begin position="153"/>
        <end position="216"/>
    </location>
</feature>
<dbReference type="AlphaFoldDB" id="K0T746"/>
<proteinExistence type="predicted"/>
<name>K0T746_THAOC</name>
<protein>
    <submittedName>
        <fullName evidence="2">Uncharacterized protein</fullName>
    </submittedName>
</protein>
<dbReference type="EMBL" id="AGNL01005077">
    <property type="protein sequence ID" value="EJK72934.1"/>
    <property type="molecule type" value="Genomic_DNA"/>
</dbReference>
<sequence length="298" mass="32131">MFFFSKTNEEAATPTPSLNNVETVSFDEEGNNTSVKLGYYYKGTSEQIKEEKRKNNLYEGTADGRKFTWFPCRRVSSIRLPSSSSREDMAIGSNRSVSARKDLMRPLGAKVPTSEHRNRFDSSPTHALHSTSLSLDRILHSTAAVKATIKMPAAGTTRASATQESKQAIKQSATSIESELVQESSPETSPRLPSITILGTKASKSSTTKASKSSRSSKASKKSKCRVCETFDMGTNTCDLCPDGQVDDQPNGCAFCPEGEVRGNQSGSQCSACVDANDVCNGSSFGKQGQCEQCPTGK</sequence>
<feature type="compositionally biased region" description="Low complexity" evidence="1">
    <location>
        <begin position="200"/>
        <end position="216"/>
    </location>
</feature>
<organism evidence="2 3">
    <name type="scientific">Thalassiosira oceanica</name>
    <name type="common">Marine diatom</name>
    <dbReference type="NCBI Taxonomy" id="159749"/>
    <lineage>
        <taxon>Eukaryota</taxon>
        <taxon>Sar</taxon>
        <taxon>Stramenopiles</taxon>
        <taxon>Ochrophyta</taxon>
        <taxon>Bacillariophyta</taxon>
        <taxon>Coscinodiscophyceae</taxon>
        <taxon>Thalassiosirophycidae</taxon>
        <taxon>Thalassiosirales</taxon>
        <taxon>Thalassiosiraceae</taxon>
        <taxon>Thalassiosira</taxon>
    </lineage>
</organism>
<feature type="compositionally biased region" description="Polar residues" evidence="1">
    <location>
        <begin position="157"/>
        <end position="188"/>
    </location>
</feature>
<dbReference type="Proteomes" id="UP000266841">
    <property type="component" value="Unassembled WGS sequence"/>
</dbReference>
<evidence type="ECO:0000256" key="1">
    <source>
        <dbReference type="SAM" id="MobiDB-lite"/>
    </source>
</evidence>